<keyword evidence="2" id="KW-1185">Reference proteome</keyword>
<accession>A0A931GXK2</accession>
<name>A0A931GXK2_9CORY</name>
<dbReference type="RefSeq" id="WP_290178814.1">
    <property type="nucleotide sequence ID" value="NZ_CP046980.1"/>
</dbReference>
<organism evidence="1 2">
    <name type="scientific">Corynebacterium aquatimens</name>
    <dbReference type="NCBI Taxonomy" id="1190508"/>
    <lineage>
        <taxon>Bacteria</taxon>
        <taxon>Bacillati</taxon>
        <taxon>Actinomycetota</taxon>
        <taxon>Actinomycetes</taxon>
        <taxon>Mycobacteriales</taxon>
        <taxon>Corynebacteriaceae</taxon>
        <taxon>Corynebacterium</taxon>
    </lineage>
</organism>
<dbReference type="AlphaFoldDB" id="A0A931GXK2"/>
<comment type="caution">
    <text evidence="1">The sequence shown here is derived from an EMBL/GenBank/DDBJ whole genome shotgun (WGS) entry which is preliminary data.</text>
</comment>
<gene>
    <name evidence="1" type="ORF">IW254_000753</name>
</gene>
<evidence type="ECO:0000313" key="2">
    <source>
        <dbReference type="Proteomes" id="UP000658613"/>
    </source>
</evidence>
<proteinExistence type="predicted"/>
<protein>
    <submittedName>
        <fullName evidence="1">Uncharacterized protein</fullName>
    </submittedName>
</protein>
<sequence length="209" mass="22109">MSSPVAPPAILVVPGAPAMVEELAPRDRAAWRMRETIAVFVRDLMTQWSRIQIVGSHSARWRTEHTGSFAAWGAPQVTVGAGNYLPELVARYLLAPWAEKIAGSRAQIGTCAPDTLTVVVLDGPAGLTQRAPLALVEGATEAHEALTAFLKGQGQCPAVDKLQRAGVIEPELWGELAGVAEGAHMQLIDSDATDGVGRYLAFILPKGVG</sequence>
<reference evidence="1" key="1">
    <citation type="submission" date="2020-11" db="EMBL/GenBank/DDBJ databases">
        <title>Sequencing the genomes of 1000 actinobacteria strains.</title>
        <authorList>
            <person name="Klenk H.-P."/>
        </authorList>
    </citation>
    <scope>NUCLEOTIDE SEQUENCE</scope>
    <source>
        <strain evidence="1">DSM 45632</strain>
    </source>
</reference>
<evidence type="ECO:0000313" key="1">
    <source>
        <dbReference type="EMBL" id="MBG6121784.1"/>
    </source>
</evidence>
<dbReference type="Proteomes" id="UP000658613">
    <property type="component" value="Unassembled WGS sequence"/>
</dbReference>
<dbReference type="EMBL" id="JADOUE010000001">
    <property type="protein sequence ID" value="MBG6121784.1"/>
    <property type="molecule type" value="Genomic_DNA"/>
</dbReference>